<organism evidence="2 3">
    <name type="scientific">Marchantia polymorpha subsp. ruderalis</name>
    <dbReference type="NCBI Taxonomy" id="1480154"/>
    <lineage>
        <taxon>Eukaryota</taxon>
        <taxon>Viridiplantae</taxon>
        <taxon>Streptophyta</taxon>
        <taxon>Embryophyta</taxon>
        <taxon>Marchantiophyta</taxon>
        <taxon>Marchantiopsida</taxon>
        <taxon>Marchantiidae</taxon>
        <taxon>Marchantiales</taxon>
        <taxon>Marchantiaceae</taxon>
        <taxon>Marchantia</taxon>
    </lineage>
</organism>
<dbReference type="PANTHER" id="PTHR36012">
    <property type="entry name" value="OS01G0654400 PROTEIN"/>
    <property type="match status" value="1"/>
</dbReference>
<feature type="region of interest" description="Disordered" evidence="1">
    <location>
        <begin position="1"/>
        <end position="132"/>
    </location>
</feature>
<dbReference type="AlphaFoldDB" id="A0A176WCP4"/>
<evidence type="ECO:0000313" key="2">
    <source>
        <dbReference type="EMBL" id="OAE30887.1"/>
    </source>
</evidence>
<feature type="compositionally biased region" description="Basic and acidic residues" evidence="1">
    <location>
        <begin position="112"/>
        <end position="124"/>
    </location>
</feature>
<accession>A0A176WCP4</accession>
<sequence>MYCSAPLVGYSPVDAPRGDSSTGLAGPNWSESVDDEHLYFPRGGKKSEMSGAQGANPPGSRTATAYSMAPGANTESTKDRVDSTKDASGVPIVSESDGVKDSAGLGGPVFGNRDDGTTEGDQKPDLAVTGSA</sequence>
<dbReference type="Proteomes" id="UP000077202">
    <property type="component" value="Unassembled WGS sequence"/>
</dbReference>
<comment type="caution">
    <text evidence="2">The sequence shown here is derived from an EMBL/GenBank/DDBJ whole genome shotgun (WGS) entry which is preliminary data.</text>
</comment>
<protein>
    <submittedName>
        <fullName evidence="2">Uncharacterized protein</fullName>
    </submittedName>
</protein>
<reference evidence="2" key="1">
    <citation type="submission" date="2016-03" db="EMBL/GenBank/DDBJ databases">
        <title>Mechanisms controlling the formation of the plant cell surface in tip-growing cells are functionally conserved among land plants.</title>
        <authorList>
            <person name="Honkanen S."/>
            <person name="Jones V.A."/>
            <person name="Morieri G."/>
            <person name="Champion C."/>
            <person name="Hetherington A.J."/>
            <person name="Kelly S."/>
            <person name="Saint-Marcoux D."/>
            <person name="Proust H."/>
            <person name="Prescott H."/>
            <person name="Dolan L."/>
        </authorList>
    </citation>
    <scope>NUCLEOTIDE SEQUENCE [LARGE SCALE GENOMIC DNA]</scope>
    <source>
        <tissue evidence="2">Whole gametophyte</tissue>
    </source>
</reference>
<proteinExistence type="predicted"/>
<name>A0A176WCP4_MARPO</name>
<evidence type="ECO:0000256" key="1">
    <source>
        <dbReference type="SAM" id="MobiDB-lite"/>
    </source>
</evidence>
<dbReference type="EMBL" id="LVLJ01001228">
    <property type="protein sequence ID" value="OAE30887.1"/>
    <property type="molecule type" value="Genomic_DNA"/>
</dbReference>
<dbReference type="PANTHER" id="PTHR36012:SF2">
    <property type="entry name" value="OS08G0385000 PROTEIN"/>
    <property type="match status" value="1"/>
</dbReference>
<feature type="compositionally biased region" description="Basic and acidic residues" evidence="1">
    <location>
        <begin position="76"/>
        <end position="85"/>
    </location>
</feature>
<gene>
    <name evidence="2" type="ORF">AXG93_3943s1180</name>
</gene>
<dbReference type="CDD" id="cd23010">
    <property type="entry name" value="PM41-like"/>
    <property type="match status" value="1"/>
</dbReference>
<evidence type="ECO:0000313" key="3">
    <source>
        <dbReference type="Proteomes" id="UP000077202"/>
    </source>
</evidence>
<keyword evidence="3" id="KW-1185">Reference proteome</keyword>